<gene>
    <name evidence="6" type="ORF">GM676_06245</name>
</gene>
<dbReference type="OrthoDB" id="9777352at2"/>
<comment type="caution">
    <text evidence="6">The sequence shown here is derived from an EMBL/GenBank/DDBJ whole genome shotgun (WGS) entry which is preliminary data.</text>
</comment>
<evidence type="ECO:0000256" key="1">
    <source>
        <dbReference type="ARBA" id="ARBA00010062"/>
    </source>
</evidence>
<dbReference type="EMBL" id="WNKY01000004">
    <property type="protein sequence ID" value="MTV37179.1"/>
    <property type="molecule type" value="Genomic_DNA"/>
</dbReference>
<feature type="domain" description="Leucine-binding protein" evidence="5">
    <location>
        <begin position="15"/>
        <end position="357"/>
    </location>
</feature>
<dbReference type="CDD" id="cd19978">
    <property type="entry name" value="PBP1_ABC_ligand_binding-like"/>
    <property type="match status" value="1"/>
</dbReference>
<evidence type="ECO:0000256" key="3">
    <source>
        <dbReference type="ARBA" id="ARBA00022729"/>
    </source>
</evidence>
<dbReference type="PANTHER" id="PTHR47235:SF1">
    <property type="entry name" value="BLR6548 PROTEIN"/>
    <property type="match status" value="1"/>
</dbReference>
<evidence type="ECO:0000259" key="5">
    <source>
        <dbReference type="Pfam" id="PF13458"/>
    </source>
</evidence>
<dbReference type="Proteomes" id="UP000475582">
    <property type="component" value="Unassembled WGS sequence"/>
</dbReference>
<comment type="similarity">
    <text evidence="1">Belongs to the leucine-binding protein family.</text>
</comment>
<dbReference type="PANTHER" id="PTHR47235">
    <property type="entry name" value="BLR6548 PROTEIN"/>
    <property type="match status" value="1"/>
</dbReference>
<evidence type="ECO:0000313" key="6">
    <source>
        <dbReference type="EMBL" id="MTV37179.1"/>
    </source>
</evidence>
<sequence>MMSVARAETGVTATEIKIGMANAQSGPTAALGQGIKAGSEAYFKKVNAAGGVHGRKITLISEDDGYDPQRTATATEKLIKKDGVFALFGYVGTPTSKAALSLVNDNNVPFFAPFTGAEFLRAPLNKNVFNIRSSYFNEIELQVERLVSDAGITKIGLFYQEDTYGKVGKEGLQLSLQKRKLNITGEGHYLRNTEDVDAGLAALLQAKPEAVLMVGTYKACAALVQKAHAAGFKPKFFNLSFVGTANFIKAAGDAAEGVYITQVVPSPFDDSLPIVKQYQADMKASGVSDYDYTSFEGYIDAVVLVEGLKKAGADLTRAGLLSSLEKLSSNFGGLDIAFGPQDHQGLNKVYLTKVQKGKAVTVSKL</sequence>
<dbReference type="Gene3D" id="3.40.50.2300">
    <property type="match status" value="2"/>
</dbReference>
<keyword evidence="2" id="KW-0813">Transport</keyword>
<evidence type="ECO:0000313" key="7">
    <source>
        <dbReference type="Proteomes" id="UP000475582"/>
    </source>
</evidence>
<keyword evidence="3" id="KW-0732">Signal</keyword>
<evidence type="ECO:0000256" key="4">
    <source>
        <dbReference type="ARBA" id="ARBA00022970"/>
    </source>
</evidence>
<keyword evidence="4" id="KW-0029">Amino-acid transport</keyword>
<proteinExistence type="inferred from homology"/>
<name>A0A6L6PEN5_9BURK</name>
<dbReference type="Pfam" id="PF13458">
    <property type="entry name" value="Peripla_BP_6"/>
    <property type="match status" value="1"/>
</dbReference>
<keyword evidence="7" id="KW-1185">Reference proteome</keyword>
<evidence type="ECO:0000256" key="2">
    <source>
        <dbReference type="ARBA" id="ARBA00022448"/>
    </source>
</evidence>
<dbReference type="InterPro" id="IPR028082">
    <property type="entry name" value="Peripla_BP_I"/>
</dbReference>
<dbReference type="InterPro" id="IPR028081">
    <property type="entry name" value="Leu-bd"/>
</dbReference>
<dbReference type="SUPFAM" id="SSF53822">
    <property type="entry name" value="Periplasmic binding protein-like I"/>
    <property type="match status" value="1"/>
</dbReference>
<dbReference type="PRINTS" id="PR00337">
    <property type="entry name" value="LEUILEVALBP"/>
</dbReference>
<dbReference type="GO" id="GO:0006865">
    <property type="term" value="P:amino acid transport"/>
    <property type="evidence" value="ECO:0007669"/>
    <property type="project" value="UniProtKB-KW"/>
</dbReference>
<accession>A0A6L6PEN5</accession>
<protein>
    <submittedName>
        <fullName evidence="6">ABC transporter substrate-binding protein</fullName>
    </submittedName>
</protein>
<dbReference type="RefSeq" id="WP_155462571.1">
    <property type="nucleotide sequence ID" value="NZ_WNKY01000004.1"/>
</dbReference>
<dbReference type="AlphaFoldDB" id="A0A6L6PEN5"/>
<reference evidence="6 7" key="1">
    <citation type="submission" date="2019-11" db="EMBL/GenBank/DDBJ databases">
        <title>Type strains purchased from KCTC, JCM and DSMZ.</title>
        <authorList>
            <person name="Lu H."/>
        </authorList>
    </citation>
    <scope>NUCLEOTIDE SEQUENCE [LARGE SCALE GENOMIC DNA]</scope>
    <source>
        <strain evidence="6 7">KCTC 22382</strain>
    </source>
</reference>
<dbReference type="InterPro" id="IPR000709">
    <property type="entry name" value="Leu_Ile_Val-bd"/>
</dbReference>
<organism evidence="6 7">
    <name type="scientific">Duganella radicis</name>
    <dbReference type="NCBI Taxonomy" id="551988"/>
    <lineage>
        <taxon>Bacteria</taxon>
        <taxon>Pseudomonadati</taxon>
        <taxon>Pseudomonadota</taxon>
        <taxon>Betaproteobacteria</taxon>
        <taxon>Burkholderiales</taxon>
        <taxon>Oxalobacteraceae</taxon>
        <taxon>Telluria group</taxon>
        <taxon>Duganella</taxon>
    </lineage>
</organism>